<protein>
    <submittedName>
        <fullName evidence="1">Uncharacterized protein</fullName>
    </submittedName>
</protein>
<dbReference type="Proteomes" id="UP000824504">
    <property type="component" value="Chromosome"/>
</dbReference>
<accession>A0ABX8SH81</accession>
<sequence>MTTTSDPALLAAEYLDLRDRIAELKTRQDQLAAQLRNLGAGRHTAGNLTVTLTPAKRFNPDQARTILAANPDLLAACSDTVISATKAKAVLPPAIYEACSVEAGDLRLAVR</sequence>
<reference evidence="1 2" key="1">
    <citation type="submission" date="2021-07" db="EMBL/GenBank/DDBJ databases">
        <title>complete genome sequencing of Tessaracoccus sp.J1M15.</title>
        <authorList>
            <person name="Bae J.-W."/>
            <person name="Kim D.-y."/>
        </authorList>
    </citation>
    <scope>NUCLEOTIDE SEQUENCE [LARGE SCALE GENOMIC DNA]</scope>
    <source>
        <strain evidence="1 2">J1M15</strain>
    </source>
</reference>
<organism evidence="1 2">
    <name type="scientific">Tessaracoccus palaemonis</name>
    <dbReference type="NCBI Taxonomy" id="2829499"/>
    <lineage>
        <taxon>Bacteria</taxon>
        <taxon>Bacillati</taxon>
        <taxon>Actinomycetota</taxon>
        <taxon>Actinomycetes</taxon>
        <taxon>Propionibacteriales</taxon>
        <taxon>Propionibacteriaceae</taxon>
        <taxon>Tessaracoccus</taxon>
    </lineage>
</organism>
<dbReference type="EMBL" id="CP079216">
    <property type="protein sequence ID" value="QXT62736.1"/>
    <property type="molecule type" value="Genomic_DNA"/>
</dbReference>
<name>A0ABX8SH81_9ACTN</name>
<gene>
    <name evidence="1" type="ORF">KDB89_13535</name>
</gene>
<evidence type="ECO:0000313" key="1">
    <source>
        <dbReference type="EMBL" id="QXT62736.1"/>
    </source>
</evidence>
<dbReference type="RefSeq" id="WP_219081895.1">
    <property type="nucleotide sequence ID" value="NZ_CP079216.1"/>
</dbReference>
<evidence type="ECO:0000313" key="2">
    <source>
        <dbReference type="Proteomes" id="UP000824504"/>
    </source>
</evidence>
<proteinExistence type="predicted"/>
<keyword evidence="2" id="KW-1185">Reference proteome</keyword>